<dbReference type="Proteomes" id="UP000316981">
    <property type="component" value="Unassembled WGS sequence"/>
</dbReference>
<gene>
    <name evidence="1" type="ORF">FPV60_21095</name>
</gene>
<name>A0A558EQZ6_9GAMM</name>
<proteinExistence type="predicted"/>
<sequence length="82" mass="9495">MWGIGHSLILQLKKRRLSSIVFGSYFNPKASFTKSEFHLFTTESCAFFDSLLKTRFCRYRKARLTANYTDIQTGNSVKNATF</sequence>
<accession>A0A558EQZ6</accession>
<dbReference type="EMBL" id="VMTP01000122">
    <property type="protein sequence ID" value="TVT75777.1"/>
    <property type="molecule type" value="Genomic_DNA"/>
</dbReference>
<comment type="caution">
    <text evidence="1">The sequence shown here is derived from an EMBL/GenBank/DDBJ whole genome shotgun (WGS) entry which is preliminary data.</text>
</comment>
<protein>
    <submittedName>
        <fullName evidence="1">Uncharacterized protein</fullName>
    </submittedName>
</protein>
<dbReference type="AlphaFoldDB" id="A0A558EQZ6"/>
<reference evidence="1 2" key="1">
    <citation type="submission" date="2019-07" db="EMBL/GenBank/DDBJ databases">
        <title>Draft Genome Sequence of the first blaOXA-58-Harboring Acinetobacter colistiniresistens clinical isolate from Brazil.</title>
        <authorList>
            <person name="Favaro L.S."/>
            <person name="Paula-Petroli S.B."/>
            <person name="Moura C.F."/>
            <person name="Tognim M.C.B."/>
            <person name="Venancio E.J."/>
            <person name="Yamada-Ogatta S.F."/>
            <person name="Carrara-Marroni F.E."/>
        </authorList>
    </citation>
    <scope>NUCLEOTIDE SEQUENCE [LARGE SCALE GENOMIC DNA]</scope>
    <source>
        <strain evidence="1 2">DL</strain>
    </source>
</reference>
<organism evidence="1 2">
    <name type="scientific">Acinetobacter colistiniresistens</name>
    <dbReference type="NCBI Taxonomy" id="280145"/>
    <lineage>
        <taxon>Bacteria</taxon>
        <taxon>Pseudomonadati</taxon>
        <taxon>Pseudomonadota</taxon>
        <taxon>Gammaproteobacteria</taxon>
        <taxon>Moraxellales</taxon>
        <taxon>Moraxellaceae</taxon>
        <taxon>Acinetobacter</taxon>
    </lineage>
</organism>
<evidence type="ECO:0000313" key="1">
    <source>
        <dbReference type="EMBL" id="TVT75777.1"/>
    </source>
</evidence>
<evidence type="ECO:0000313" key="2">
    <source>
        <dbReference type="Proteomes" id="UP000316981"/>
    </source>
</evidence>